<name>A0A3P8M1J3_RAOTE</name>
<dbReference type="EMBL" id="LR131271">
    <property type="protein sequence ID" value="VDR26266.1"/>
    <property type="molecule type" value="Genomic_DNA"/>
</dbReference>
<protein>
    <submittedName>
        <fullName evidence="1">Uncharacterized protein</fullName>
    </submittedName>
</protein>
<sequence>MVSVASELWNGREYNFLAQFIEGKLLSFNASLNEDTKTLRNAKGYVMGHAGEVENRHGLHALAALQAFGRIAGLSFDTERLKHVMLDYNRRVGVAFSALQNVLTH</sequence>
<evidence type="ECO:0000313" key="2">
    <source>
        <dbReference type="Proteomes" id="UP000274346"/>
    </source>
</evidence>
<dbReference type="Proteomes" id="UP000274346">
    <property type="component" value="Chromosome"/>
</dbReference>
<dbReference type="AlphaFoldDB" id="A0A3P8M1J3"/>
<reference evidence="1 2" key="1">
    <citation type="submission" date="2018-12" db="EMBL/GenBank/DDBJ databases">
        <authorList>
            <consortium name="Pathogen Informatics"/>
        </authorList>
    </citation>
    <scope>NUCLEOTIDE SEQUENCE [LARGE SCALE GENOMIC DNA]</scope>
    <source>
        <strain evidence="1 2">NCTC13098</strain>
    </source>
</reference>
<organism evidence="1 2">
    <name type="scientific">Raoultella terrigena</name>
    <name type="common">Klebsiella terrigena</name>
    <dbReference type="NCBI Taxonomy" id="577"/>
    <lineage>
        <taxon>Bacteria</taxon>
        <taxon>Pseudomonadati</taxon>
        <taxon>Pseudomonadota</taxon>
        <taxon>Gammaproteobacteria</taxon>
        <taxon>Enterobacterales</taxon>
        <taxon>Enterobacteriaceae</taxon>
        <taxon>Klebsiella/Raoultella group</taxon>
        <taxon>Raoultella</taxon>
    </lineage>
</organism>
<accession>A0A3P8M1J3</accession>
<gene>
    <name evidence="1" type="ORF">NCTC13098_02607</name>
</gene>
<dbReference type="KEGG" id="rtg:NCTC13098_02607"/>
<proteinExistence type="predicted"/>
<evidence type="ECO:0000313" key="1">
    <source>
        <dbReference type="EMBL" id="VDR26266.1"/>
    </source>
</evidence>